<evidence type="ECO:0000313" key="3">
    <source>
        <dbReference type="Proteomes" id="UP000006352"/>
    </source>
</evidence>
<dbReference type="Proteomes" id="UP000006352">
    <property type="component" value="Unassembled WGS sequence"/>
</dbReference>
<reference evidence="2 3" key="1">
    <citation type="journal article" date="2012" name="Appl. Environ. Microbiol.">
        <title>Short-read sequencing for genomic analysis of the brown rot fungus Fibroporia radiculosa.</title>
        <authorList>
            <person name="Tang J.D."/>
            <person name="Perkins A.D."/>
            <person name="Sonstegard T.S."/>
            <person name="Schroeder S.G."/>
            <person name="Burgess S.C."/>
            <person name="Diehl S.V."/>
        </authorList>
    </citation>
    <scope>NUCLEOTIDE SEQUENCE [LARGE SCALE GENOMIC DNA]</scope>
    <source>
        <strain evidence="2 3">TFFH 294</strain>
    </source>
</reference>
<name>J4G311_9APHY</name>
<accession>J4G311</accession>
<evidence type="ECO:0000313" key="2">
    <source>
        <dbReference type="EMBL" id="CCM00808.1"/>
    </source>
</evidence>
<organism evidence="2 3">
    <name type="scientific">Fibroporia radiculosa</name>
    <dbReference type="NCBI Taxonomy" id="599839"/>
    <lineage>
        <taxon>Eukaryota</taxon>
        <taxon>Fungi</taxon>
        <taxon>Dikarya</taxon>
        <taxon>Basidiomycota</taxon>
        <taxon>Agaricomycotina</taxon>
        <taxon>Agaricomycetes</taxon>
        <taxon>Polyporales</taxon>
        <taxon>Fibroporiaceae</taxon>
        <taxon>Fibroporia</taxon>
    </lineage>
</organism>
<evidence type="ECO:0000256" key="1">
    <source>
        <dbReference type="SAM" id="MobiDB-lite"/>
    </source>
</evidence>
<feature type="compositionally biased region" description="Low complexity" evidence="1">
    <location>
        <begin position="9"/>
        <end position="22"/>
    </location>
</feature>
<dbReference type="InParanoid" id="J4G311"/>
<feature type="compositionally biased region" description="Polar residues" evidence="1">
    <location>
        <begin position="31"/>
        <end position="46"/>
    </location>
</feature>
<protein>
    <submittedName>
        <fullName evidence="2">Uncharacterized protein</fullName>
    </submittedName>
</protein>
<dbReference type="GeneID" id="24095719"/>
<dbReference type="OrthoDB" id="3247268at2759"/>
<keyword evidence="3" id="KW-1185">Reference proteome</keyword>
<dbReference type="EMBL" id="HE797005">
    <property type="protein sequence ID" value="CCM00808.1"/>
    <property type="molecule type" value="Genomic_DNA"/>
</dbReference>
<proteinExistence type="predicted"/>
<feature type="region of interest" description="Disordered" evidence="1">
    <location>
        <begin position="109"/>
        <end position="158"/>
    </location>
</feature>
<dbReference type="HOGENOM" id="CLU_116380_0_0_1"/>
<gene>
    <name evidence="2" type="ORF">FIBRA_02850</name>
</gene>
<feature type="compositionally biased region" description="Polar residues" evidence="1">
    <location>
        <begin position="149"/>
        <end position="158"/>
    </location>
</feature>
<dbReference type="AlphaFoldDB" id="J4G311"/>
<dbReference type="RefSeq" id="XP_012180091.1">
    <property type="nucleotide sequence ID" value="XM_012324701.1"/>
</dbReference>
<sequence length="158" mass="16968">MATGQIDFSLSQLSLHSSGSTSEAEDWDRSMNLQSEPELQSQTPRNSVAFPGGIGGAESEHTAGHGRSVRGNSKRTLSELLKLHAEKGRDVTFSAEEAGRIAEVLGRWINSGSSPYETDDDFFSRSQDDSVLSSRRSPAIDSPGRPRGQSESVVNTAS</sequence>
<feature type="region of interest" description="Disordered" evidence="1">
    <location>
        <begin position="1"/>
        <end position="74"/>
    </location>
</feature>